<feature type="region of interest" description="Disordered" evidence="1">
    <location>
        <begin position="1"/>
        <end position="22"/>
    </location>
</feature>
<dbReference type="Proteomes" id="UP000286510">
    <property type="component" value="Unassembled WGS sequence"/>
</dbReference>
<dbReference type="VEuPathDB" id="FungiDB:H257_02668"/>
<organism evidence="2 3">
    <name type="scientific">Aphanomyces astaci</name>
    <name type="common">Crayfish plague agent</name>
    <dbReference type="NCBI Taxonomy" id="112090"/>
    <lineage>
        <taxon>Eukaryota</taxon>
        <taxon>Sar</taxon>
        <taxon>Stramenopiles</taxon>
        <taxon>Oomycota</taxon>
        <taxon>Saprolegniomycetes</taxon>
        <taxon>Saprolegniales</taxon>
        <taxon>Verrucalvaceae</taxon>
        <taxon>Aphanomyces</taxon>
    </lineage>
</organism>
<dbReference type="AlphaFoldDB" id="A0A418FZK7"/>
<evidence type="ECO:0000313" key="3">
    <source>
        <dbReference type="Proteomes" id="UP000286510"/>
    </source>
</evidence>
<dbReference type="EMBL" id="QUTF01006203">
    <property type="protein sequence ID" value="RHZ40806.1"/>
    <property type="molecule type" value="Genomic_DNA"/>
</dbReference>
<evidence type="ECO:0000256" key="1">
    <source>
        <dbReference type="SAM" id="MobiDB-lite"/>
    </source>
</evidence>
<evidence type="ECO:0000313" key="2">
    <source>
        <dbReference type="EMBL" id="RHZ40806.1"/>
    </source>
</evidence>
<feature type="region of interest" description="Disordered" evidence="1">
    <location>
        <begin position="38"/>
        <end position="82"/>
    </location>
</feature>
<protein>
    <submittedName>
        <fullName evidence="2">Uncharacterized protein</fullName>
    </submittedName>
</protein>
<accession>A0A418FZK7</accession>
<sequence>MPRSTSIVDAPTIPTDSNEEAPAKCVDLDELLVQPMADLMNFSDDGDHQDDGATSGSSGSSSPKDPITSETTPAVAAVDLLA</sequence>
<reference evidence="2 3" key="1">
    <citation type="submission" date="2018-08" db="EMBL/GenBank/DDBJ databases">
        <title>Aphanomyces genome sequencing and annotation.</title>
        <authorList>
            <person name="Minardi D."/>
            <person name="Oidtmann B."/>
            <person name="Van Der Giezen M."/>
            <person name="Studholme D.J."/>
        </authorList>
    </citation>
    <scope>NUCLEOTIDE SEQUENCE [LARGE SCALE GENOMIC DNA]</scope>
    <source>
        <strain evidence="2 3">FDL457</strain>
    </source>
</reference>
<gene>
    <name evidence="2" type="ORF">DYB26_016246</name>
</gene>
<comment type="caution">
    <text evidence="2">The sequence shown here is derived from an EMBL/GenBank/DDBJ whole genome shotgun (WGS) entry which is preliminary data.</text>
</comment>
<proteinExistence type="predicted"/>
<name>A0A418FZK7_APHAT</name>